<dbReference type="PANTHER" id="PTHR46193:SF18">
    <property type="entry name" value="HEXITOL PHOSPHATASE B"/>
    <property type="match status" value="1"/>
</dbReference>
<evidence type="ECO:0000256" key="3">
    <source>
        <dbReference type="ARBA" id="ARBA00022723"/>
    </source>
</evidence>
<organism evidence="6 7">
    <name type="scientific">Aphanothece hegewaldii CCALA 016</name>
    <dbReference type="NCBI Taxonomy" id="2107694"/>
    <lineage>
        <taxon>Bacteria</taxon>
        <taxon>Bacillati</taxon>
        <taxon>Cyanobacteriota</taxon>
        <taxon>Cyanophyceae</taxon>
        <taxon>Oscillatoriophycideae</taxon>
        <taxon>Chroococcales</taxon>
        <taxon>Aphanothecaceae</taxon>
        <taxon>Aphanothece</taxon>
    </lineage>
</organism>
<keyword evidence="7" id="KW-1185">Reference proteome</keyword>
<gene>
    <name evidence="6" type="ORF">C7H19_10105</name>
</gene>
<dbReference type="InterPro" id="IPR036412">
    <property type="entry name" value="HAD-like_sf"/>
</dbReference>
<name>A0A2T1LYN5_9CHRO</name>
<proteinExistence type="inferred from homology"/>
<dbReference type="InterPro" id="IPR041492">
    <property type="entry name" value="HAD_2"/>
</dbReference>
<comment type="similarity">
    <text evidence="2">Belongs to the HAD-like hydrolase superfamily. CbbY/CbbZ/Gph/YieH family.</text>
</comment>
<keyword evidence="3" id="KW-0479">Metal-binding</keyword>
<dbReference type="Pfam" id="PF13419">
    <property type="entry name" value="HAD_2"/>
    <property type="match status" value="1"/>
</dbReference>
<dbReference type="InterPro" id="IPR023214">
    <property type="entry name" value="HAD_sf"/>
</dbReference>
<dbReference type="Proteomes" id="UP000239001">
    <property type="component" value="Unassembled WGS sequence"/>
</dbReference>
<dbReference type="Gene3D" id="3.40.50.1000">
    <property type="entry name" value="HAD superfamily/HAD-like"/>
    <property type="match status" value="1"/>
</dbReference>
<keyword evidence="6" id="KW-0378">Hydrolase</keyword>
<dbReference type="CDD" id="cd07505">
    <property type="entry name" value="HAD_BPGM-like"/>
    <property type="match status" value="1"/>
</dbReference>
<keyword evidence="5" id="KW-0119">Carbohydrate metabolism</keyword>
<keyword evidence="4" id="KW-0460">Magnesium</keyword>
<evidence type="ECO:0000256" key="4">
    <source>
        <dbReference type="ARBA" id="ARBA00022842"/>
    </source>
</evidence>
<dbReference type="InterPro" id="IPR023198">
    <property type="entry name" value="PGP-like_dom2"/>
</dbReference>
<dbReference type="GO" id="GO:0016787">
    <property type="term" value="F:hydrolase activity"/>
    <property type="evidence" value="ECO:0007669"/>
    <property type="project" value="UniProtKB-KW"/>
</dbReference>
<reference evidence="6 7" key="1">
    <citation type="submission" date="2018-03" db="EMBL/GenBank/DDBJ databases">
        <title>The ancient ancestry and fast evolution of plastids.</title>
        <authorList>
            <person name="Moore K.R."/>
            <person name="Magnabosco C."/>
            <person name="Momper L."/>
            <person name="Gold D.A."/>
            <person name="Bosak T."/>
            <person name="Fournier G.P."/>
        </authorList>
    </citation>
    <scope>NUCLEOTIDE SEQUENCE [LARGE SCALE GENOMIC DNA]</scope>
    <source>
        <strain evidence="6 7">CCALA 016</strain>
    </source>
</reference>
<evidence type="ECO:0000313" key="7">
    <source>
        <dbReference type="Proteomes" id="UP000239001"/>
    </source>
</evidence>
<sequence length="215" mass="23840">MLSALLFDLDGTLADTNPIHFSSWQEILQRYGLEIDQDFYDYHISGKHNPQIIKDILPQLSPDEAIKLADEKESYFRELATNLMKPLPGLVEYLDWAKNQNLQLALVTNAPKANADFMLNALGLSDTFSVVVLGEELPKAKPDPIPYQITLEKLGIAKENAIAFEDSPSGIKSAVGAGILTIGVLSTHPAEDLLKAGAKWLIQDFTDFKLKQLVY</sequence>
<dbReference type="InterPro" id="IPR051600">
    <property type="entry name" value="Beta-PGM-like"/>
</dbReference>
<dbReference type="AlphaFoldDB" id="A0A2T1LYN5"/>
<dbReference type="SFLD" id="SFLDG01129">
    <property type="entry name" value="C1.5:_HAD__Beta-PGM__Phosphata"/>
    <property type="match status" value="1"/>
</dbReference>
<evidence type="ECO:0000256" key="1">
    <source>
        <dbReference type="ARBA" id="ARBA00001946"/>
    </source>
</evidence>
<dbReference type="GO" id="GO:0046872">
    <property type="term" value="F:metal ion binding"/>
    <property type="evidence" value="ECO:0007669"/>
    <property type="project" value="UniProtKB-KW"/>
</dbReference>
<reference evidence="6 7" key="2">
    <citation type="submission" date="2018-03" db="EMBL/GenBank/DDBJ databases">
        <authorList>
            <person name="Keele B.F."/>
        </authorList>
    </citation>
    <scope>NUCLEOTIDE SEQUENCE [LARGE SCALE GENOMIC DNA]</scope>
    <source>
        <strain evidence="6 7">CCALA 016</strain>
    </source>
</reference>
<protein>
    <submittedName>
        <fullName evidence="6">Hydrolase</fullName>
    </submittedName>
</protein>
<dbReference type="EMBL" id="PXOH01000008">
    <property type="protein sequence ID" value="PSF37510.1"/>
    <property type="molecule type" value="Genomic_DNA"/>
</dbReference>
<dbReference type="PANTHER" id="PTHR46193">
    <property type="entry name" value="6-PHOSPHOGLUCONATE PHOSPHATASE"/>
    <property type="match status" value="1"/>
</dbReference>
<evidence type="ECO:0000256" key="2">
    <source>
        <dbReference type="ARBA" id="ARBA00006171"/>
    </source>
</evidence>
<evidence type="ECO:0000256" key="5">
    <source>
        <dbReference type="ARBA" id="ARBA00023277"/>
    </source>
</evidence>
<dbReference type="Gene3D" id="1.10.150.240">
    <property type="entry name" value="Putative phosphatase, domain 2"/>
    <property type="match status" value="1"/>
</dbReference>
<dbReference type="SFLD" id="SFLDS00003">
    <property type="entry name" value="Haloacid_Dehalogenase"/>
    <property type="match status" value="1"/>
</dbReference>
<dbReference type="OrthoDB" id="9797743at2"/>
<dbReference type="RefSeq" id="WP_106456750.1">
    <property type="nucleotide sequence ID" value="NZ_PXOH01000008.1"/>
</dbReference>
<dbReference type="SFLD" id="SFLDG01135">
    <property type="entry name" value="C1.5.6:_HAD__Beta-PGM__Phospha"/>
    <property type="match status" value="1"/>
</dbReference>
<dbReference type="InterPro" id="IPR006439">
    <property type="entry name" value="HAD-SF_hydro_IA"/>
</dbReference>
<comment type="cofactor">
    <cofactor evidence="1">
        <name>Mg(2+)</name>
        <dbReference type="ChEBI" id="CHEBI:18420"/>
    </cofactor>
</comment>
<dbReference type="NCBIfam" id="TIGR01509">
    <property type="entry name" value="HAD-SF-IA-v3"/>
    <property type="match status" value="1"/>
</dbReference>
<evidence type="ECO:0000313" key="6">
    <source>
        <dbReference type="EMBL" id="PSF37510.1"/>
    </source>
</evidence>
<accession>A0A2T1LYN5</accession>
<comment type="caution">
    <text evidence="6">The sequence shown here is derived from an EMBL/GenBank/DDBJ whole genome shotgun (WGS) entry which is preliminary data.</text>
</comment>
<dbReference type="SUPFAM" id="SSF56784">
    <property type="entry name" value="HAD-like"/>
    <property type="match status" value="1"/>
</dbReference>